<keyword evidence="2" id="KW-0560">Oxidoreductase</keyword>
<evidence type="ECO:0000256" key="2">
    <source>
        <dbReference type="ARBA" id="ARBA00023002"/>
    </source>
</evidence>
<protein>
    <submittedName>
        <fullName evidence="3">NAD(P)-dependent dehydrogenase, short-chain alcohol dehydrogenase family</fullName>
    </submittedName>
</protein>
<dbReference type="AlphaFoldDB" id="A0A222VMX6"/>
<gene>
    <name evidence="3" type="ORF">SAMN05421630_101322</name>
</gene>
<evidence type="ECO:0000256" key="1">
    <source>
        <dbReference type="ARBA" id="ARBA00006484"/>
    </source>
</evidence>
<dbReference type="KEGG" id="pmad:BAY61_09805"/>
<evidence type="ECO:0000313" key="3">
    <source>
        <dbReference type="EMBL" id="SDC07334.1"/>
    </source>
</evidence>
<dbReference type="GO" id="GO:0016491">
    <property type="term" value="F:oxidoreductase activity"/>
    <property type="evidence" value="ECO:0007669"/>
    <property type="project" value="UniProtKB-KW"/>
</dbReference>
<dbReference type="EMBL" id="FMZE01000001">
    <property type="protein sequence ID" value="SDC07334.1"/>
    <property type="molecule type" value="Genomic_DNA"/>
</dbReference>
<dbReference type="PANTHER" id="PTHR43669:SF3">
    <property type="entry name" value="ALCOHOL DEHYDROGENASE, PUTATIVE (AFU_ORTHOLOGUE AFUA_3G03445)-RELATED"/>
    <property type="match status" value="1"/>
</dbReference>
<dbReference type="STRING" id="530584.SAMN05421630_101322"/>
<dbReference type="InterPro" id="IPR036291">
    <property type="entry name" value="NAD(P)-bd_dom_sf"/>
</dbReference>
<dbReference type="OrthoDB" id="670853at2"/>
<dbReference type="CDD" id="cd05233">
    <property type="entry name" value="SDR_c"/>
    <property type="match status" value="1"/>
</dbReference>
<organism evidence="3 4">
    <name type="scientific">Prauserella marina</name>
    <dbReference type="NCBI Taxonomy" id="530584"/>
    <lineage>
        <taxon>Bacteria</taxon>
        <taxon>Bacillati</taxon>
        <taxon>Actinomycetota</taxon>
        <taxon>Actinomycetes</taxon>
        <taxon>Pseudonocardiales</taxon>
        <taxon>Pseudonocardiaceae</taxon>
        <taxon>Prauserella</taxon>
    </lineage>
</organism>
<name>A0A222VMX6_9PSEU</name>
<sequence length="253" mass="26177">MTTNGLLENKTALVYGGAGSIGSAMARAFAEEGAHVFLAGRTLSTLDVVADDIRAKGGEATSAVVDALDEQSVRSFVDGVADQQGRVDISVNVIDIGDVQRPIDDLSAEEFLQPIVTATRTQFLTASAAVKHMRRQGSGVIIMFGGSGGNPMTGIGGLTVALDAVEGFRRQFSVEFGGAGIRVVTLKTGGIAESLPADFPGRDELEQSLEDMTMLRRTATFADVGNTAAFVASDKAATMTAATVNISCGALVD</sequence>
<dbReference type="Pfam" id="PF13561">
    <property type="entry name" value="adh_short_C2"/>
    <property type="match status" value="1"/>
</dbReference>
<proteinExistence type="inferred from homology"/>
<keyword evidence="4" id="KW-1185">Reference proteome</keyword>
<dbReference type="PANTHER" id="PTHR43669">
    <property type="entry name" value="5-KETO-D-GLUCONATE 5-REDUCTASE"/>
    <property type="match status" value="1"/>
</dbReference>
<evidence type="ECO:0000313" key="4">
    <source>
        <dbReference type="Proteomes" id="UP000199494"/>
    </source>
</evidence>
<dbReference type="PRINTS" id="PR00081">
    <property type="entry name" value="GDHRDH"/>
</dbReference>
<dbReference type="RefSeq" id="WP_091795398.1">
    <property type="nucleotide sequence ID" value="NZ_CP016353.1"/>
</dbReference>
<dbReference type="Gene3D" id="3.40.50.720">
    <property type="entry name" value="NAD(P)-binding Rossmann-like Domain"/>
    <property type="match status" value="1"/>
</dbReference>
<dbReference type="SUPFAM" id="SSF51735">
    <property type="entry name" value="NAD(P)-binding Rossmann-fold domains"/>
    <property type="match status" value="1"/>
</dbReference>
<dbReference type="Proteomes" id="UP000199494">
    <property type="component" value="Unassembled WGS sequence"/>
</dbReference>
<accession>A0A222VMX6</accession>
<dbReference type="InterPro" id="IPR002347">
    <property type="entry name" value="SDR_fam"/>
</dbReference>
<reference evidence="3 4" key="1">
    <citation type="submission" date="2016-10" db="EMBL/GenBank/DDBJ databases">
        <authorList>
            <person name="de Groot N.N."/>
        </authorList>
    </citation>
    <scope>NUCLEOTIDE SEQUENCE [LARGE SCALE GENOMIC DNA]</scope>
    <source>
        <strain evidence="3 4">CGMCC 4.5506</strain>
    </source>
</reference>
<comment type="similarity">
    <text evidence="1">Belongs to the short-chain dehydrogenases/reductases (SDR) family.</text>
</comment>